<dbReference type="InterPro" id="IPR005968">
    <property type="entry name" value="Thiamine_ABC_ThiQ"/>
</dbReference>
<evidence type="ECO:0000256" key="6">
    <source>
        <dbReference type="ARBA" id="ARBA00022967"/>
    </source>
</evidence>
<keyword evidence="10" id="KW-1185">Reference proteome</keyword>
<dbReference type="InterPro" id="IPR003593">
    <property type="entry name" value="AAA+_ATPase"/>
</dbReference>
<evidence type="ECO:0000256" key="5">
    <source>
        <dbReference type="ARBA" id="ARBA00022840"/>
    </source>
</evidence>
<protein>
    <submittedName>
        <fullName evidence="9">Thiamine ABC transporter ATP-binding protein</fullName>
    </submittedName>
</protein>
<dbReference type="EMBL" id="JBHLXE010000100">
    <property type="protein sequence ID" value="MFC0180346.1"/>
    <property type="molecule type" value="Genomic_DNA"/>
</dbReference>
<evidence type="ECO:0000313" key="10">
    <source>
        <dbReference type="Proteomes" id="UP001589758"/>
    </source>
</evidence>
<keyword evidence="3" id="KW-0997">Cell inner membrane</keyword>
<dbReference type="InterPro" id="IPR017871">
    <property type="entry name" value="ABC_transporter-like_CS"/>
</dbReference>
<evidence type="ECO:0000256" key="1">
    <source>
        <dbReference type="ARBA" id="ARBA00022448"/>
    </source>
</evidence>
<dbReference type="PROSITE" id="PS00211">
    <property type="entry name" value="ABC_TRANSPORTER_1"/>
    <property type="match status" value="1"/>
</dbReference>
<keyword evidence="2" id="KW-1003">Cell membrane</keyword>
<evidence type="ECO:0000259" key="8">
    <source>
        <dbReference type="PROSITE" id="PS50893"/>
    </source>
</evidence>
<dbReference type="NCBIfam" id="TIGR01277">
    <property type="entry name" value="thiQ"/>
    <property type="match status" value="1"/>
</dbReference>
<evidence type="ECO:0000256" key="4">
    <source>
        <dbReference type="ARBA" id="ARBA00022741"/>
    </source>
</evidence>
<dbReference type="Gene3D" id="3.40.50.300">
    <property type="entry name" value="P-loop containing nucleotide triphosphate hydrolases"/>
    <property type="match status" value="1"/>
</dbReference>
<dbReference type="GO" id="GO:0005524">
    <property type="term" value="F:ATP binding"/>
    <property type="evidence" value="ECO:0007669"/>
    <property type="project" value="UniProtKB-KW"/>
</dbReference>
<feature type="domain" description="ABC transporter" evidence="8">
    <location>
        <begin position="2"/>
        <end position="215"/>
    </location>
</feature>
<dbReference type="Proteomes" id="UP001589758">
    <property type="component" value="Unassembled WGS sequence"/>
</dbReference>
<dbReference type="SUPFAM" id="SSF52540">
    <property type="entry name" value="P-loop containing nucleoside triphosphate hydrolases"/>
    <property type="match status" value="1"/>
</dbReference>
<dbReference type="PANTHER" id="PTHR42781:SF1">
    <property type="entry name" value="THIAMINE IMPORT ATP-BINDING PROTEIN THIQ"/>
    <property type="match status" value="1"/>
</dbReference>
<dbReference type="RefSeq" id="WP_385877457.1">
    <property type="nucleotide sequence ID" value="NZ_JBHLXE010000100.1"/>
</dbReference>
<sequence length="216" mass="24105">MIKLTQVKMPYCKFDLTVSPQQRVAIIGPSGAGKSTLLNIIAGFIELNTNVSKEEGSLYLEGANHTFSLPGERPVSMLFQSNNLIEHLSVFENIAIGIKPTLRLTSDERNTLLALAEKMQLVDLLNRIPEQLSGGQQQRVALARSLLRKKPILLLDEPFSALDSELRFEMLSLLVSIHRENNLTTLMVTHNDEDIKAFADRVIQIKEGNIVSDELL</sequence>
<reference evidence="9 10" key="1">
    <citation type="submission" date="2024-09" db="EMBL/GenBank/DDBJ databases">
        <authorList>
            <person name="Sun Q."/>
            <person name="Mori K."/>
        </authorList>
    </citation>
    <scope>NUCLEOTIDE SEQUENCE [LARGE SCALE GENOMIC DNA]</scope>
    <source>
        <strain evidence="9 10">CCM 8545</strain>
    </source>
</reference>
<dbReference type="InterPro" id="IPR050093">
    <property type="entry name" value="ABC_SmlMolc_Importer"/>
</dbReference>
<evidence type="ECO:0000256" key="3">
    <source>
        <dbReference type="ARBA" id="ARBA00022519"/>
    </source>
</evidence>
<evidence type="ECO:0000256" key="7">
    <source>
        <dbReference type="ARBA" id="ARBA00023136"/>
    </source>
</evidence>
<dbReference type="PANTHER" id="PTHR42781">
    <property type="entry name" value="SPERMIDINE/PUTRESCINE IMPORT ATP-BINDING PROTEIN POTA"/>
    <property type="match status" value="1"/>
</dbReference>
<gene>
    <name evidence="9" type="primary">thiQ</name>
    <name evidence="9" type="ORF">ACFFIT_09685</name>
</gene>
<accession>A0ABV6CDI4</accession>
<evidence type="ECO:0000313" key="9">
    <source>
        <dbReference type="EMBL" id="MFC0180346.1"/>
    </source>
</evidence>
<name>A0ABV6CDI4_9GAMM</name>
<comment type="caution">
    <text evidence="9">The sequence shown here is derived from an EMBL/GenBank/DDBJ whole genome shotgun (WGS) entry which is preliminary data.</text>
</comment>
<keyword evidence="7" id="KW-0472">Membrane</keyword>
<dbReference type="PROSITE" id="PS50893">
    <property type="entry name" value="ABC_TRANSPORTER_2"/>
    <property type="match status" value="1"/>
</dbReference>
<dbReference type="Pfam" id="PF00005">
    <property type="entry name" value="ABC_tran"/>
    <property type="match status" value="1"/>
</dbReference>
<keyword evidence="6" id="KW-1278">Translocase</keyword>
<dbReference type="InterPro" id="IPR027417">
    <property type="entry name" value="P-loop_NTPase"/>
</dbReference>
<keyword evidence="4" id="KW-0547">Nucleotide-binding</keyword>
<dbReference type="SMART" id="SM00382">
    <property type="entry name" value="AAA"/>
    <property type="match status" value="1"/>
</dbReference>
<proteinExistence type="predicted"/>
<organism evidence="9 10">
    <name type="scientific">Thorsellia kenyensis</name>
    <dbReference type="NCBI Taxonomy" id="1549888"/>
    <lineage>
        <taxon>Bacteria</taxon>
        <taxon>Pseudomonadati</taxon>
        <taxon>Pseudomonadota</taxon>
        <taxon>Gammaproteobacteria</taxon>
        <taxon>Enterobacterales</taxon>
        <taxon>Thorselliaceae</taxon>
        <taxon>Thorsellia</taxon>
    </lineage>
</organism>
<dbReference type="InterPro" id="IPR003439">
    <property type="entry name" value="ABC_transporter-like_ATP-bd"/>
</dbReference>
<keyword evidence="1" id="KW-0813">Transport</keyword>
<evidence type="ECO:0000256" key="2">
    <source>
        <dbReference type="ARBA" id="ARBA00022475"/>
    </source>
</evidence>
<keyword evidence="5 9" id="KW-0067">ATP-binding</keyword>